<keyword evidence="1" id="KW-0812">Transmembrane</keyword>
<reference evidence="2 3" key="1">
    <citation type="submission" date="2019-07" db="EMBL/GenBank/DDBJ databases">
        <authorList>
            <person name="Li J."/>
        </authorList>
    </citation>
    <scope>NUCLEOTIDE SEQUENCE [LARGE SCALE GENOMIC DNA]</scope>
    <source>
        <strain evidence="2 3">TKL69</strain>
    </source>
</reference>
<dbReference type="AlphaFoldDB" id="A0A516KJE7"/>
<keyword evidence="1" id="KW-0472">Membrane</keyword>
<sequence length="81" mass="9014">MKYSKWSAILAMICAITIFASYAIAPKQPEGMMVVFIQILFFTAIITGLLSLICSYLGFRNKEKGFLKRIAPIIVAVILLV</sequence>
<name>A0A516KJE7_9BACI</name>
<dbReference type="KEGG" id="aqt:FN924_15910"/>
<feature type="transmembrane region" description="Helical" evidence="1">
    <location>
        <begin position="33"/>
        <end position="59"/>
    </location>
</feature>
<keyword evidence="3" id="KW-1185">Reference proteome</keyword>
<proteinExistence type="predicted"/>
<accession>A0A516KJE7</accession>
<dbReference type="OrthoDB" id="2974139at2"/>
<dbReference type="Proteomes" id="UP000315215">
    <property type="component" value="Chromosome"/>
</dbReference>
<gene>
    <name evidence="2" type="ORF">FN924_15910</name>
</gene>
<evidence type="ECO:0000313" key="2">
    <source>
        <dbReference type="EMBL" id="QDP41527.1"/>
    </source>
</evidence>
<keyword evidence="1" id="KW-1133">Transmembrane helix</keyword>
<organism evidence="2 3">
    <name type="scientific">Radiobacillus deserti</name>
    <dbReference type="NCBI Taxonomy" id="2594883"/>
    <lineage>
        <taxon>Bacteria</taxon>
        <taxon>Bacillati</taxon>
        <taxon>Bacillota</taxon>
        <taxon>Bacilli</taxon>
        <taxon>Bacillales</taxon>
        <taxon>Bacillaceae</taxon>
        <taxon>Radiobacillus</taxon>
    </lineage>
</organism>
<dbReference type="RefSeq" id="WP_143896159.1">
    <property type="nucleotide sequence ID" value="NZ_CP041666.1"/>
</dbReference>
<dbReference type="EMBL" id="CP041666">
    <property type="protein sequence ID" value="QDP41527.1"/>
    <property type="molecule type" value="Genomic_DNA"/>
</dbReference>
<evidence type="ECO:0000256" key="1">
    <source>
        <dbReference type="SAM" id="Phobius"/>
    </source>
</evidence>
<evidence type="ECO:0000313" key="3">
    <source>
        <dbReference type="Proteomes" id="UP000315215"/>
    </source>
</evidence>
<protein>
    <submittedName>
        <fullName evidence="2">Uncharacterized protein</fullName>
    </submittedName>
</protein>